<dbReference type="EMBL" id="ML978128">
    <property type="protein sequence ID" value="KAF2097515.1"/>
    <property type="molecule type" value="Genomic_DNA"/>
</dbReference>
<feature type="compositionally biased region" description="Low complexity" evidence="1">
    <location>
        <begin position="328"/>
        <end position="342"/>
    </location>
</feature>
<organism evidence="3 4">
    <name type="scientific">Rhizodiscina lignyota</name>
    <dbReference type="NCBI Taxonomy" id="1504668"/>
    <lineage>
        <taxon>Eukaryota</taxon>
        <taxon>Fungi</taxon>
        <taxon>Dikarya</taxon>
        <taxon>Ascomycota</taxon>
        <taxon>Pezizomycotina</taxon>
        <taxon>Dothideomycetes</taxon>
        <taxon>Pleosporomycetidae</taxon>
        <taxon>Aulographales</taxon>
        <taxon>Rhizodiscinaceae</taxon>
        <taxon>Rhizodiscina</taxon>
    </lineage>
</organism>
<comment type="caution">
    <text evidence="3">The sequence shown here is derived from an EMBL/GenBank/DDBJ whole genome shotgun (WGS) entry which is preliminary data.</text>
</comment>
<feature type="region of interest" description="Disordered" evidence="1">
    <location>
        <begin position="1"/>
        <end position="63"/>
    </location>
</feature>
<dbReference type="Pfam" id="PF26434">
    <property type="entry name" value="YAG7_C"/>
    <property type="match status" value="1"/>
</dbReference>
<evidence type="ECO:0000313" key="3">
    <source>
        <dbReference type="EMBL" id="KAF2097515.1"/>
    </source>
</evidence>
<feature type="compositionally biased region" description="Polar residues" evidence="1">
    <location>
        <begin position="38"/>
        <end position="53"/>
    </location>
</feature>
<dbReference type="AlphaFoldDB" id="A0A9P4IE06"/>
<sequence length="475" mass="50573">MSADAVSNPPNSTAASESKSARKKKAKAEAAAVSSVATPTSENRPDTPSQDGKSNGVEGGSENPYIKELQKNIRNVNKKLNLMQKVDAIIAEFPDLSLDDLVNTRKINADQRAQALKKPGLQAQLAQFEEQLAQCKKFEQEYQHRLSAEKELLQTGHKAELEKMKETVKAEAAIEAQKSFKQRLLVLSRFLRAAAARRQREDDDSEETKAFEGALLLVYGGDPAAVAAAEKLIDGTEESVPSTEGTVLNITYAQIKKSALEEAPFAAEEAWVDDVAAADPTPPEQETIATGTDPTVAHAGLTEIDTVTQIPNGTEAADVTDTPQAPPEASAGDDAANAAGESQWDTKAPGDEDPLAESFEMIPRDPAETESPHEPAPVQSTQSWADDAAEMEANTIKTVNTNGSDGFHEVHHRAPARGRGGPQGDNRGGYRGRGGPRGEGRGRGRGGFRGDRGGDGYRGGRGGSRGGRGRDAPQH</sequence>
<feature type="compositionally biased region" description="Basic and acidic residues" evidence="1">
    <location>
        <begin position="436"/>
        <end position="455"/>
    </location>
</feature>
<dbReference type="InterPro" id="IPR058602">
    <property type="entry name" value="YAG7_dimerisation_dom"/>
</dbReference>
<evidence type="ECO:0000259" key="2">
    <source>
        <dbReference type="Pfam" id="PF26434"/>
    </source>
</evidence>
<feature type="compositionally biased region" description="Polar residues" evidence="1">
    <location>
        <begin position="395"/>
        <end position="404"/>
    </location>
</feature>
<proteinExistence type="predicted"/>
<protein>
    <recommendedName>
        <fullName evidence="2">YAG7-like dimerisation domain-containing protein</fullName>
    </recommendedName>
</protein>
<name>A0A9P4IE06_9PEZI</name>
<feature type="compositionally biased region" description="Gly residues" evidence="1">
    <location>
        <begin position="456"/>
        <end position="466"/>
    </location>
</feature>
<evidence type="ECO:0000313" key="4">
    <source>
        <dbReference type="Proteomes" id="UP000799772"/>
    </source>
</evidence>
<feature type="compositionally biased region" description="Basic and acidic residues" evidence="1">
    <location>
        <begin position="362"/>
        <end position="373"/>
    </location>
</feature>
<accession>A0A9P4IE06</accession>
<dbReference type="OrthoDB" id="5399559at2759"/>
<gene>
    <name evidence="3" type="ORF">NA57DRAFT_77772</name>
</gene>
<feature type="region of interest" description="Disordered" evidence="1">
    <location>
        <begin position="306"/>
        <end position="475"/>
    </location>
</feature>
<feature type="domain" description="YAG7-like dimerisation" evidence="2">
    <location>
        <begin position="177"/>
        <end position="260"/>
    </location>
</feature>
<evidence type="ECO:0000256" key="1">
    <source>
        <dbReference type="SAM" id="MobiDB-lite"/>
    </source>
</evidence>
<feature type="compositionally biased region" description="Gly residues" evidence="1">
    <location>
        <begin position="418"/>
        <end position="435"/>
    </location>
</feature>
<reference evidence="3" key="1">
    <citation type="journal article" date="2020" name="Stud. Mycol.">
        <title>101 Dothideomycetes genomes: a test case for predicting lifestyles and emergence of pathogens.</title>
        <authorList>
            <person name="Haridas S."/>
            <person name="Albert R."/>
            <person name="Binder M."/>
            <person name="Bloem J."/>
            <person name="Labutti K."/>
            <person name="Salamov A."/>
            <person name="Andreopoulos B."/>
            <person name="Baker S."/>
            <person name="Barry K."/>
            <person name="Bills G."/>
            <person name="Bluhm B."/>
            <person name="Cannon C."/>
            <person name="Castanera R."/>
            <person name="Culley D."/>
            <person name="Daum C."/>
            <person name="Ezra D."/>
            <person name="Gonzalez J."/>
            <person name="Henrissat B."/>
            <person name="Kuo A."/>
            <person name="Liang C."/>
            <person name="Lipzen A."/>
            <person name="Lutzoni F."/>
            <person name="Magnuson J."/>
            <person name="Mondo S."/>
            <person name="Nolan M."/>
            <person name="Ohm R."/>
            <person name="Pangilinan J."/>
            <person name="Park H.-J."/>
            <person name="Ramirez L."/>
            <person name="Alfaro M."/>
            <person name="Sun H."/>
            <person name="Tritt A."/>
            <person name="Yoshinaga Y."/>
            <person name="Zwiers L.-H."/>
            <person name="Turgeon B."/>
            <person name="Goodwin S."/>
            <person name="Spatafora J."/>
            <person name="Crous P."/>
            <person name="Grigoriev I."/>
        </authorList>
    </citation>
    <scope>NUCLEOTIDE SEQUENCE</scope>
    <source>
        <strain evidence="3">CBS 133067</strain>
    </source>
</reference>
<keyword evidence="4" id="KW-1185">Reference proteome</keyword>
<dbReference type="Proteomes" id="UP000799772">
    <property type="component" value="Unassembled WGS sequence"/>
</dbReference>